<keyword evidence="3" id="KW-1185">Reference proteome</keyword>
<dbReference type="AlphaFoldDB" id="A0AAV4UAZ4"/>
<feature type="compositionally biased region" description="Polar residues" evidence="1">
    <location>
        <begin position="57"/>
        <end position="75"/>
    </location>
</feature>
<protein>
    <submittedName>
        <fullName evidence="2">Uncharacterized protein</fullName>
    </submittedName>
</protein>
<evidence type="ECO:0000313" key="3">
    <source>
        <dbReference type="Proteomes" id="UP001054945"/>
    </source>
</evidence>
<organism evidence="2 3">
    <name type="scientific">Caerostris extrusa</name>
    <name type="common">Bark spider</name>
    <name type="synonym">Caerostris bankana</name>
    <dbReference type="NCBI Taxonomy" id="172846"/>
    <lineage>
        <taxon>Eukaryota</taxon>
        <taxon>Metazoa</taxon>
        <taxon>Ecdysozoa</taxon>
        <taxon>Arthropoda</taxon>
        <taxon>Chelicerata</taxon>
        <taxon>Arachnida</taxon>
        <taxon>Araneae</taxon>
        <taxon>Araneomorphae</taxon>
        <taxon>Entelegynae</taxon>
        <taxon>Araneoidea</taxon>
        <taxon>Araneidae</taxon>
        <taxon>Caerostris</taxon>
    </lineage>
</organism>
<accession>A0AAV4UAZ4</accession>
<gene>
    <name evidence="2" type="ORF">CEXT_677891</name>
</gene>
<evidence type="ECO:0000256" key="1">
    <source>
        <dbReference type="SAM" id="MobiDB-lite"/>
    </source>
</evidence>
<sequence>MKACRSFPSQGHFRTNSQIHFRTNSQTFYYWSNHRGEGEREERGNTPRHPSAPYLESSPNKGSSPDQLSLNSKLQRTLMKNHA</sequence>
<feature type="region of interest" description="Disordered" evidence="1">
    <location>
        <begin position="32"/>
        <end position="83"/>
    </location>
</feature>
<feature type="compositionally biased region" description="Basic and acidic residues" evidence="1">
    <location>
        <begin position="34"/>
        <end position="45"/>
    </location>
</feature>
<name>A0AAV4UAZ4_CAEEX</name>
<comment type="caution">
    <text evidence="2">The sequence shown here is derived from an EMBL/GenBank/DDBJ whole genome shotgun (WGS) entry which is preliminary data.</text>
</comment>
<reference evidence="2 3" key="1">
    <citation type="submission" date="2021-06" db="EMBL/GenBank/DDBJ databases">
        <title>Caerostris extrusa draft genome.</title>
        <authorList>
            <person name="Kono N."/>
            <person name="Arakawa K."/>
        </authorList>
    </citation>
    <scope>NUCLEOTIDE SEQUENCE [LARGE SCALE GENOMIC DNA]</scope>
</reference>
<dbReference type="Proteomes" id="UP001054945">
    <property type="component" value="Unassembled WGS sequence"/>
</dbReference>
<evidence type="ECO:0000313" key="2">
    <source>
        <dbReference type="EMBL" id="GIY54928.1"/>
    </source>
</evidence>
<proteinExistence type="predicted"/>
<dbReference type="EMBL" id="BPLR01012575">
    <property type="protein sequence ID" value="GIY54928.1"/>
    <property type="molecule type" value="Genomic_DNA"/>
</dbReference>